<keyword evidence="3" id="KW-0533">Nickel</keyword>
<feature type="binding site" evidence="2">
    <location>
        <position position="120"/>
    </location>
    <ligand>
        <name>substrate</name>
    </ligand>
</feature>
<dbReference type="InterPro" id="IPR001088">
    <property type="entry name" value="Glyco_hydro_4"/>
</dbReference>
<feature type="binding site" evidence="3">
    <location>
        <position position="196"/>
    </location>
    <ligand>
        <name>Mn(2+)</name>
        <dbReference type="ChEBI" id="CHEBI:29035"/>
    </ligand>
</feature>
<feature type="binding site" evidence="2">
    <location>
        <position position="174"/>
    </location>
    <ligand>
        <name>substrate</name>
    </ligand>
</feature>
<evidence type="ECO:0000256" key="4">
    <source>
        <dbReference type="PIRSR" id="PIRSR601088-4"/>
    </source>
</evidence>
<dbReference type="Proteomes" id="UP000280960">
    <property type="component" value="Chromosome"/>
</dbReference>
<dbReference type="PANTHER" id="PTHR32092:SF5">
    <property type="entry name" value="6-PHOSPHO-BETA-GLUCOSIDASE"/>
    <property type="match status" value="1"/>
</dbReference>
<dbReference type="KEGG" id="bacg:D2962_03015"/>
<gene>
    <name evidence="5" type="ORF">D2962_03015</name>
</gene>
<evidence type="ECO:0000313" key="5">
    <source>
        <dbReference type="EMBL" id="AYO29712.1"/>
    </source>
</evidence>
<organism evidence="5 6">
    <name type="scientific">Biomaibacter acetigenes</name>
    <dbReference type="NCBI Taxonomy" id="2316383"/>
    <lineage>
        <taxon>Bacteria</taxon>
        <taxon>Bacillati</taxon>
        <taxon>Bacillota</taxon>
        <taxon>Clostridia</taxon>
        <taxon>Thermosediminibacterales</taxon>
        <taxon>Tepidanaerobacteraceae</taxon>
        <taxon>Biomaibacter</taxon>
    </lineage>
</organism>
<keyword evidence="3" id="KW-0408">Iron</keyword>
<dbReference type="EMBL" id="CP033169">
    <property type="protein sequence ID" value="AYO29712.1"/>
    <property type="molecule type" value="Genomic_DNA"/>
</dbReference>
<keyword evidence="3" id="KW-0170">Cobalt</keyword>
<proteinExistence type="predicted"/>
<dbReference type="PANTHER" id="PTHR32092">
    <property type="entry name" value="6-PHOSPHO-BETA-GLUCOSIDASE-RELATED"/>
    <property type="match status" value="1"/>
</dbReference>
<feature type="site" description="Increases basicity of active site Tyr" evidence="4">
    <location>
        <position position="136"/>
    </location>
</feature>
<dbReference type="Pfam" id="PF02056">
    <property type="entry name" value="Glyco_hydro_4"/>
    <property type="match status" value="1"/>
</dbReference>
<keyword evidence="3" id="KW-0479">Metal-binding</keyword>
<reference evidence="5 6" key="1">
    <citation type="submission" date="2018-10" db="EMBL/GenBank/DDBJ databases">
        <authorList>
            <person name="Zhang X."/>
        </authorList>
    </citation>
    <scope>NUCLEOTIDE SEQUENCE [LARGE SCALE GENOMIC DNA]</scope>
    <source>
        <strain evidence="5 6">SK-G1</strain>
    </source>
</reference>
<evidence type="ECO:0008006" key="7">
    <source>
        <dbReference type="Google" id="ProtNLM"/>
    </source>
</evidence>
<accession>A0A3G2R2W0</accession>
<evidence type="ECO:0000313" key="6">
    <source>
        <dbReference type="Proteomes" id="UP000280960"/>
    </source>
</evidence>
<dbReference type="InterPro" id="IPR036291">
    <property type="entry name" value="NAD(P)-bd_dom_sf"/>
</dbReference>
<sequence length="216" mass="23627">MPSSSPLILPLRRTSFPAPNKKRYKKGRKRLKIGILGGSGVYTPALITEIIKSNGELDVDQIVLNGRSSDKLNIVKNVCRELVRRSGLDIKIDASTNIADAVKDMDVVISQVRIGGMQARAFDEKFPPEFDMVGEETIGPGGLSNAIRTIPAVLEIASEVERCNKNAFLIMLTNPCSMILRAINQAKYNIKAVGICDLPRVLISKIADLLKIGKKN</sequence>
<dbReference type="GO" id="GO:0005975">
    <property type="term" value="P:carbohydrate metabolic process"/>
    <property type="evidence" value="ECO:0007669"/>
    <property type="project" value="InterPro"/>
</dbReference>
<dbReference type="SUPFAM" id="SSF51735">
    <property type="entry name" value="NAD(P)-binding Rossmann-fold domains"/>
    <property type="match status" value="1"/>
</dbReference>
<dbReference type="GO" id="GO:0004553">
    <property type="term" value="F:hydrolase activity, hydrolyzing O-glycosyl compounds"/>
    <property type="evidence" value="ECO:0007669"/>
    <property type="project" value="InterPro"/>
</dbReference>
<dbReference type="AlphaFoldDB" id="A0A3G2R2W0"/>
<keyword evidence="1" id="KW-0520">NAD</keyword>
<keyword evidence="6" id="KW-1185">Reference proteome</keyword>
<name>A0A3G2R2W0_9FIRM</name>
<dbReference type="PRINTS" id="PR00732">
    <property type="entry name" value="GLHYDRLASE4"/>
</dbReference>
<dbReference type="Gene3D" id="3.40.50.720">
    <property type="entry name" value="NAD(P)-binding Rossmann-like Domain"/>
    <property type="match status" value="1"/>
</dbReference>
<evidence type="ECO:0000256" key="3">
    <source>
        <dbReference type="PIRSR" id="PIRSR601088-3"/>
    </source>
</evidence>
<dbReference type="GO" id="GO:0046872">
    <property type="term" value="F:metal ion binding"/>
    <property type="evidence" value="ECO:0007669"/>
    <property type="project" value="UniProtKB-KW"/>
</dbReference>
<protein>
    <recommendedName>
        <fullName evidence="7">Glycosyl hydrolase family 4 C-terminal domain-containing protein</fullName>
    </recommendedName>
</protein>
<keyword evidence="3" id="KW-0464">Manganese</keyword>
<evidence type="ECO:0000256" key="2">
    <source>
        <dbReference type="PIRSR" id="PIRSR601088-2"/>
    </source>
</evidence>
<evidence type="ECO:0000256" key="1">
    <source>
        <dbReference type="ARBA" id="ARBA00023027"/>
    </source>
</evidence>